<dbReference type="PANTHER" id="PTHR33143">
    <property type="entry name" value="F16F4.1 PROTEIN-RELATED"/>
    <property type="match status" value="1"/>
</dbReference>
<reference evidence="2" key="1">
    <citation type="submission" date="2023-10" db="EMBL/GenBank/DDBJ databases">
        <title>Chromosome-level genome of the transformable northern wattle, Acacia crassicarpa.</title>
        <authorList>
            <person name="Massaro I."/>
            <person name="Sinha N.R."/>
            <person name="Poethig S."/>
            <person name="Leichty A.R."/>
        </authorList>
    </citation>
    <scope>NUCLEOTIDE SEQUENCE</scope>
    <source>
        <strain evidence="2">Acra3RX</strain>
        <tissue evidence="2">Leaf</tissue>
    </source>
</reference>
<dbReference type="InterPro" id="IPR039607">
    <property type="entry name" value="VQ_8/17/18/20/21/25"/>
</dbReference>
<dbReference type="Proteomes" id="UP001293593">
    <property type="component" value="Unassembled WGS sequence"/>
</dbReference>
<protein>
    <recommendedName>
        <fullName evidence="1">VQ domain-containing protein</fullName>
    </recommendedName>
</protein>
<accession>A0AAE1N302</accession>
<dbReference type="AlphaFoldDB" id="A0AAE1N302"/>
<keyword evidence="3" id="KW-1185">Reference proteome</keyword>
<evidence type="ECO:0000259" key="1">
    <source>
        <dbReference type="Pfam" id="PF05678"/>
    </source>
</evidence>
<comment type="caution">
    <text evidence="2">The sequence shown here is derived from an EMBL/GenBank/DDBJ whole genome shotgun (WGS) entry which is preliminary data.</text>
</comment>
<dbReference type="EMBL" id="JAWXYG010000002">
    <property type="protein sequence ID" value="KAK4281816.1"/>
    <property type="molecule type" value="Genomic_DNA"/>
</dbReference>
<dbReference type="InterPro" id="IPR008889">
    <property type="entry name" value="VQ"/>
</dbReference>
<dbReference type="GO" id="GO:0005634">
    <property type="term" value="C:nucleus"/>
    <property type="evidence" value="ECO:0007669"/>
    <property type="project" value="TreeGrafter"/>
</dbReference>
<sequence length="172" mass="19427">MENKIRNINGGGGKYPTMHKHSQTISKMKPKIRIIHIVAPQIIHTDVHNFRQLVQSLTGKPTGCQNYTNQNSKPLATHISQESRRGSVHGCGLRDQTMRMELTNGFLGLGHQSRERLIKEEEQGFHHGEISSGGYLRGLEGFISEFGHFPFFPNWDASHHGQTQEFEDALLS</sequence>
<dbReference type="PANTHER" id="PTHR33143:SF3">
    <property type="entry name" value="VQ MOTIF-CONTAINING PROTEIN 17-RELATED"/>
    <property type="match status" value="1"/>
</dbReference>
<evidence type="ECO:0000313" key="2">
    <source>
        <dbReference type="EMBL" id="KAK4281816.1"/>
    </source>
</evidence>
<gene>
    <name evidence="2" type="ORF">QN277_013267</name>
</gene>
<organism evidence="2 3">
    <name type="scientific">Acacia crassicarpa</name>
    <name type="common">northern wattle</name>
    <dbReference type="NCBI Taxonomy" id="499986"/>
    <lineage>
        <taxon>Eukaryota</taxon>
        <taxon>Viridiplantae</taxon>
        <taxon>Streptophyta</taxon>
        <taxon>Embryophyta</taxon>
        <taxon>Tracheophyta</taxon>
        <taxon>Spermatophyta</taxon>
        <taxon>Magnoliopsida</taxon>
        <taxon>eudicotyledons</taxon>
        <taxon>Gunneridae</taxon>
        <taxon>Pentapetalae</taxon>
        <taxon>rosids</taxon>
        <taxon>fabids</taxon>
        <taxon>Fabales</taxon>
        <taxon>Fabaceae</taxon>
        <taxon>Caesalpinioideae</taxon>
        <taxon>mimosoid clade</taxon>
        <taxon>Acacieae</taxon>
        <taxon>Acacia</taxon>
    </lineage>
</organism>
<proteinExistence type="predicted"/>
<name>A0AAE1N302_9FABA</name>
<evidence type="ECO:0000313" key="3">
    <source>
        <dbReference type="Proteomes" id="UP001293593"/>
    </source>
</evidence>
<feature type="domain" description="VQ" evidence="1">
    <location>
        <begin position="37"/>
        <end position="62"/>
    </location>
</feature>
<dbReference type="Pfam" id="PF05678">
    <property type="entry name" value="VQ"/>
    <property type="match status" value="1"/>
</dbReference>